<dbReference type="Proteomes" id="UP000437575">
    <property type="component" value="Unassembled WGS sequence"/>
</dbReference>
<keyword evidence="4" id="KW-0645">Protease</keyword>
<dbReference type="PANTHER" id="PTHR39430">
    <property type="entry name" value="MEMBRANE-ASSOCIATED PROTEASE-RELATED"/>
    <property type="match status" value="1"/>
</dbReference>
<dbReference type="EMBL" id="WKKZ01000420">
    <property type="protein sequence ID" value="MSE05808.1"/>
    <property type="molecule type" value="Genomic_DNA"/>
</dbReference>
<dbReference type="GO" id="GO:0004175">
    <property type="term" value="F:endopeptidase activity"/>
    <property type="evidence" value="ECO:0007669"/>
    <property type="project" value="UniProtKB-ARBA"/>
</dbReference>
<dbReference type="Pfam" id="PF02517">
    <property type="entry name" value="Rce1-like"/>
    <property type="match status" value="1"/>
</dbReference>
<accession>A0A6A8LPP4</accession>
<feature type="transmembrane region" description="Helical" evidence="2">
    <location>
        <begin position="37"/>
        <end position="56"/>
    </location>
</feature>
<proteinExistence type="inferred from homology"/>
<evidence type="ECO:0000256" key="2">
    <source>
        <dbReference type="SAM" id="Phobius"/>
    </source>
</evidence>
<keyword evidence="2" id="KW-1133">Transmembrane helix</keyword>
<feature type="transmembrane region" description="Helical" evidence="2">
    <location>
        <begin position="169"/>
        <end position="189"/>
    </location>
</feature>
<feature type="transmembrane region" description="Helical" evidence="2">
    <location>
        <begin position="12"/>
        <end position="31"/>
    </location>
</feature>
<evidence type="ECO:0000313" key="4">
    <source>
        <dbReference type="EMBL" id="MSE05808.1"/>
    </source>
</evidence>
<feature type="transmembrane region" description="Helical" evidence="2">
    <location>
        <begin position="144"/>
        <end position="163"/>
    </location>
</feature>
<evidence type="ECO:0000259" key="3">
    <source>
        <dbReference type="Pfam" id="PF02517"/>
    </source>
</evidence>
<dbReference type="InterPro" id="IPR003675">
    <property type="entry name" value="Rce1/LyrA-like_dom"/>
</dbReference>
<dbReference type="EMBL" id="WKKX01000139">
    <property type="protein sequence ID" value="MSE08007.1"/>
    <property type="molecule type" value="Genomic_DNA"/>
</dbReference>
<reference evidence="6 7" key="1">
    <citation type="submission" date="2019-11" db="EMBL/GenBank/DDBJ databases">
        <title>Draft Genome Sequence of Plant Growth-Promoting Rhizosphere-Associated Bacteria.</title>
        <authorList>
            <person name="Vasilyev I.Y."/>
            <person name="Radchenko V."/>
            <person name="Ilnitskaya E.V."/>
        </authorList>
    </citation>
    <scope>NUCLEOTIDE SEQUENCE [LARGE SCALE GENOMIC DNA]</scope>
    <source>
        <strain evidence="5 7">VRA_01-1sq_f</strain>
        <strain evidence="4 6">VRA_1sq_f</strain>
    </source>
</reference>
<keyword evidence="4" id="KW-0378">Hydrolase</keyword>
<dbReference type="AlphaFoldDB" id="A0A6A8LPP4"/>
<gene>
    <name evidence="5" type="ORF">GKC33_04535</name>
    <name evidence="4" type="ORF">GKC34_08345</name>
</gene>
<dbReference type="PANTHER" id="PTHR39430:SF1">
    <property type="entry name" value="PROTEASE"/>
    <property type="match status" value="1"/>
</dbReference>
<sequence length="273" mass="30767">MKKLLLTTRDIFVILLLVIFAQVITGISFLIHNQAYARIVAGVIYALVFYFGFRLLRRWLFSNTDSKIFPPQFHVHYLSYALGLTGLILVGYLIIGFRVVKPPLSHNLFTENLASILFADSLVAPFIEEVTFRGVILHQIAARYNSVVGVVVSSLLFGSVHLMNGQLDLISAIQLVLVGTLMGILLALIYIKEQSIWASFTVHASYNLLWSLFPFQTTVSHDWPIQFILRSHQQLITGGKYGVDCSLPNIIAYTVVVVVVAYQLYRSKGRFVR</sequence>
<feature type="transmembrane region" description="Helical" evidence="2">
    <location>
        <begin position="77"/>
        <end position="100"/>
    </location>
</feature>
<dbReference type="GO" id="GO:0006508">
    <property type="term" value="P:proteolysis"/>
    <property type="evidence" value="ECO:0007669"/>
    <property type="project" value="UniProtKB-KW"/>
</dbReference>
<comment type="similarity">
    <text evidence="1">Belongs to the UPF0177 family.</text>
</comment>
<keyword evidence="4" id="KW-0482">Metalloprotease</keyword>
<dbReference type="Proteomes" id="UP000467635">
    <property type="component" value="Unassembled WGS sequence"/>
</dbReference>
<evidence type="ECO:0000313" key="7">
    <source>
        <dbReference type="Proteomes" id="UP000467635"/>
    </source>
</evidence>
<dbReference type="GO" id="GO:0008237">
    <property type="term" value="F:metallopeptidase activity"/>
    <property type="evidence" value="ECO:0007669"/>
    <property type="project" value="UniProtKB-KW"/>
</dbReference>
<feature type="domain" description="CAAX prenyl protease 2/Lysostaphin resistance protein A-like" evidence="3">
    <location>
        <begin position="113"/>
        <end position="209"/>
    </location>
</feature>
<name>A0A6A8LPP4_9LACO</name>
<comment type="caution">
    <text evidence="4">The sequence shown here is derived from an EMBL/GenBank/DDBJ whole genome shotgun (WGS) entry which is preliminary data.</text>
</comment>
<keyword evidence="2" id="KW-0812">Transmembrane</keyword>
<evidence type="ECO:0000256" key="1">
    <source>
        <dbReference type="ARBA" id="ARBA00009067"/>
    </source>
</evidence>
<evidence type="ECO:0000313" key="6">
    <source>
        <dbReference type="Proteomes" id="UP000437575"/>
    </source>
</evidence>
<evidence type="ECO:0000313" key="5">
    <source>
        <dbReference type="EMBL" id="MSE08007.1"/>
    </source>
</evidence>
<dbReference type="GO" id="GO:0080120">
    <property type="term" value="P:CAAX-box protein maturation"/>
    <property type="evidence" value="ECO:0007669"/>
    <property type="project" value="UniProtKB-ARBA"/>
</dbReference>
<protein>
    <submittedName>
        <fullName evidence="4">CPBP family intramembrane metalloprotease</fullName>
    </submittedName>
</protein>
<feature type="transmembrane region" description="Helical" evidence="2">
    <location>
        <begin position="247"/>
        <end position="265"/>
    </location>
</feature>
<organism evidence="4 6">
    <name type="scientific">Ligilactobacillus salivarius</name>
    <dbReference type="NCBI Taxonomy" id="1624"/>
    <lineage>
        <taxon>Bacteria</taxon>
        <taxon>Bacillati</taxon>
        <taxon>Bacillota</taxon>
        <taxon>Bacilli</taxon>
        <taxon>Lactobacillales</taxon>
        <taxon>Lactobacillaceae</taxon>
        <taxon>Ligilactobacillus</taxon>
    </lineage>
</organism>
<keyword evidence="2" id="KW-0472">Membrane</keyword>